<evidence type="ECO:0000313" key="1">
    <source>
        <dbReference type="EMBL" id="PTU76864.1"/>
    </source>
</evidence>
<comment type="caution">
    <text evidence="1">The sequence shown here is derived from an EMBL/GenBank/DDBJ whole genome shotgun (WGS) entry which is preliminary data.</text>
</comment>
<organism evidence="1 2">
    <name type="scientific">Ectopseudomonas oleovorans</name>
    <name type="common">Pseudomonas oleovorans</name>
    <dbReference type="NCBI Taxonomy" id="301"/>
    <lineage>
        <taxon>Bacteria</taxon>
        <taxon>Pseudomonadati</taxon>
        <taxon>Pseudomonadota</taxon>
        <taxon>Gammaproteobacteria</taxon>
        <taxon>Pseudomonadales</taxon>
        <taxon>Pseudomonadaceae</taxon>
        <taxon>Ectopseudomonas</taxon>
    </lineage>
</organism>
<dbReference type="EMBL" id="QASO01000129">
    <property type="protein sequence ID" value="PTU76864.1"/>
    <property type="molecule type" value="Genomic_DNA"/>
</dbReference>
<evidence type="ECO:0000313" key="2">
    <source>
        <dbReference type="Proteomes" id="UP000244052"/>
    </source>
</evidence>
<dbReference type="AlphaFoldDB" id="A0A2T5PGJ9"/>
<sequence length="75" mass="8352">MPCLNESPDERRASSQQPNALAHYQAQAVAAQFYAEAMALLEQAKPYVSRCNSIGAQQLSQTITQFLADNRRKQP</sequence>
<dbReference type="Proteomes" id="UP000244052">
    <property type="component" value="Unassembled WGS sequence"/>
</dbReference>
<gene>
    <name evidence="1" type="ORF">DBO86_22985</name>
</gene>
<keyword evidence="2" id="KW-1185">Reference proteome</keyword>
<proteinExistence type="predicted"/>
<name>A0A2T5PGJ9_ECTOL</name>
<dbReference type="RefSeq" id="WP_108234954.1">
    <property type="nucleotide sequence ID" value="NZ_QASO01000129.1"/>
</dbReference>
<reference evidence="1 2" key="1">
    <citation type="submission" date="2018-04" db="EMBL/GenBank/DDBJ databases">
        <title>Pseudomonas sp. nov., isolated from mangrove soil.</title>
        <authorList>
            <person name="Chen C."/>
        </authorList>
    </citation>
    <scope>NUCLEOTIDE SEQUENCE [LARGE SCALE GENOMIC DNA]</scope>
    <source>
        <strain evidence="1 2">JCM 14246</strain>
    </source>
</reference>
<accession>A0A2T5PGJ9</accession>
<protein>
    <submittedName>
        <fullName evidence="1">Uncharacterized protein</fullName>
    </submittedName>
</protein>